<reference evidence="1 2" key="1">
    <citation type="submission" date="2018-07" db="EMBL/GenBank/DDBJ databases">
        <title>Complete genome sequence of a Pseudomonas plecoglossicida strain pathogenic to the marine fish, Larimichthys crocea.</title>
        <authorList>
            <person name="Tao Z."/>
        </authorList>
    </citation>
    <scope>NUCLEOTIDE SEQUENCE [LARGE SCALE GENOMIC DNA]</scope>
    <source>
        <strain evidence="1 2">XSDHY-P</strain>
    </source>
</reference>
<evidence type="ECO:0000313" key="2">
    <source>
        <dbReference type="Proteomes" id="UP000256503"/>
    </source>
</evidence>
<proteinExistence type="predicted"/>
<dbReference type="AlphaFoldDB" id="A0AAD0QV85"/>
<dbReference type="EMBL" id="CP031146">
    <property type="protein sequence ID" value="AXM95643.1"/>
    <property type="molecule type" value="Genomic_DNA"/>
</dbReference>
<dbReference type="RefSeq" id="WP_016394597.1">
    <property type="nucleotide sequence ID" value="NZ_CP031146.1"/>
</dbReference>
<gene>
    <name evidence="1" type="ORF">DVB73_07460</name>
</gene>
<organism evidence="1 2">
    <name type="scientific">Pseudomonas plecoglossicida</name>
    <dbReference type="NCBI Taxonomy" id="70775"/>
    <lineage>
        <taxon>Bacteria</taxon>
        <taxon>Pseudomonadati</taxon>
        <taxon>Pseudomonadota</taxon>
        <taxon>Gammaproteobacteria</taxon>
        <taxon>Pseudomonadales</taxon>
        <taxon>Pseudomonadaceae</taxon>
        <taxon>Pseudomonas</taxon>
    </lineage>
</organism>
<evidence type="ECO:0000313" key="1">
    <source>
        <dbReference type="EMBL" id="AXM95643.1"/>
    </source>
</evidence>
<name>A0AAD0QV85_PSEDL</name>
<protein>
    <submittedName>
        <fullName evidence="1">Uncharacterized protein</fullName>
    </submittedName>
</protein>
<dbReference type="GeneID" id="49613252"/>
<dbReference type="Proteomes" id="UP000256503">
    <property type="component" value="Chromosome"/>
</dbReference>
<accession>A0AAD0QV85</accession>
<sequence>MEVRNPRVSGNGGYDCEVNHEVYGWIPFTAHPDDIIEYGCQIYHEIHEGIHGEIGAFVANVMSRDEVESLRKAAYANEFTGSDRLFAEAQRMQLMGEAGWEAVKDKAIARFEEIKAEYPWPDTLETNNE</sequence>